<protein>
    <submittedName>
        <fullName evidence="2">DUF3306 domain-containing protein</fullName>
    </submittedName>
</protein>
<evidence type="ECO:0000256" key="1">
    <source>
        <dbReference type="SAM" id="MobiDB-lite"/>
    </source>
</evidence>
<name>A0A850LQJ6_9RHOB</name>
<sequence length="209" mass="22797">MSARGDFWSRRRAGVAAEERAETAALELRARAEAQAELEQQDDAEILARLDLPDPDLLQPGDDVSRFMSELVPDRLRRRALRRLWRLNPVLANVDGLVDYGEDFTDATRVIEGLQTAYQVGRGMLRHVEALAAQAEAEAAPEPDTDTPDLPTEEPLAMAATEAAPAAEAGNEAVPLRDPEAPAPPDATHPEGDTTAPPAPRRMRFTFEG</sequence>
<dbReference type="EMBL" id="JABXIY010000071">
    <property type="protein sequence ID" value="NVK99542.1"/>
    <property type="molecule type" value="Genomic_DNA"/>
</dbReference>
<dbReference type="AlphaFoldDB" id="A0A850LQJ6"/>
<dbReference type="OMA" id="KTTFWAR"/>
<dbReference type="RefSeq" id="WP_011047532.1">
    <property type="nucleotide sequence ID" value="NZ_CP076685.1"/>
</dbReference>
<accession>A0A850LQJ6</accession>
<evidence type="ECO:0000313" key="3">
    <source>
        <dbReference type="Proteomes" id="UP000565723"/>
    </source>
</evidence>
<evidence type="ECO:0000313" key="2">
    <source>
        <dbReference type="EMBL" id="NVK99542.1"/>
    </source>
</evidence>
<feature type="region of interest" description="Disordered" evidence="1">
    <location>
        <begin position="133"/>
        <end position="209"/>
    </location>
</feature>
<dbReference type="Proteomes" id="UP000565723">
    <property type="component" value="Unassembled WGS sequence"/>
</dbReference>
<dbReference type="InterPro" id="IPR021735">
    <property type="entry name" value="DUF3306"/>
</dbReference>
<dbReference type="Pfam" id="PF11748">
    <property type="entry name" value="DUF3306"/>
    <property type="match status" value="1"/>
</dbReference>
<reference evidence="2 3" key="1">
    <citation type="journal article" date="2020" name="Proc. Natl. Acad. Sci. U.S.A.">
        <title>Ecological drivers of bacterial community assembly in synthetic phycospheres.</title>
        <authorList>
            <person name="Fu H."/>
            <person name="Uchimiya M."/>
            <person name="Gore J."/>
            <person name="Moran M.A."/>
        </authorList>
    </citation>
    <scope>NUCLEOTIDE SEQUENCE [LARGE SCALE GENOMIC DNA]</scope>
    <source>
        <strain evidence="2">HF-Din03</strain>
    </source>
</reference>
<gene>
    <name evidence="2" type="ORF">HW564_21685</name>
</gene>
<feature type="compositionally biased region" description="Low complexity" evidence="1">
    <location>
        <begin position="148"/>
        <end position="174"/>
    </location>
</feature>
<comment type="caution">
    <text evidence="2">The sequence shown here is derived from an EMBL/GenBank/DDBJ whole genome shotgun (WGS) entry which is preliminary data.</text>
</comment>
<organism evidence="2 3">
    <name type="scientific">Ruegeria pomeroyi</name>
    <dbReference type="NCBI Taxonomy" id="89184"/>
    <lineage>
        <taxon>Bacteria</taxon>
        <taxon>Pseudomonadati</taxon>
        <taxon>Pseudomonadota</taxon>
        <taxon>Alphaproteobacteria</taxon>
        <taxon>Rhodobacterales</taxon>
        <taxon>Roseobacteraceae</taxon>
        <taxon>Ruegeria</taxon>
    </lineage>
</organism>
<proteinExistence type="predicted"/>